<sequence>MNGSRTRSTALVFVPHAQISSPGFSPERIGGTAGSRH</sequence>
<organism evidence="1 2">
    <name type="scientific">Glycocaulis alkaliphilus</name>
    <dbReference type="NCBI Taxonomy" id="1434191"/>
    <lineage>
        <taxon>Bacteria</taxon>
        <taxon>Pseudomonadati</taxon>
        <taxon>Pseudomonadota</taxon>
        <taxon>Alphaproteobacteria</taxon>
        <taxon>Maricaulales</taxon>
        <taxon>Maricaulaceae</taxon>
        <taxon>Glycocaulis</taxon>
    </lineage>
</organism>
<accession>A0A3T0E6S3</accession>
<dbReference type="EMBL" id="CP018911">
    <property type="protein sequence ID" value="AZU03115.1"/>
    <property type="molecule type" value="Genomic_DNA"/>
</dbReference>
<protein>
    <submittedName>
        <fullName evidence="1">Uncharacterized protein</fullName>
    </submittedName>
</protein>
<evidence type="ECO:0000313" key="1">
    <source>
        <dbReference type="EMBL" id="AZU03115.1"/>
    </source>
</evidence>
<gene>
    <name evidence="1" type="ORF">X907_0568</name>
</gene>
<proteinExistence type="predicted"/>
<name>A0A3T0E6S3_9PROT</name>
<evidence type="ECO:0000313" key="2">
    <source>
        <dbReference type="Proteomes" id="UP000286954"/>
    </source>
</evidence>
<keyword evidence="2" id="KW-1185">Reference proteome</keyword>
<dbReference type="KEGG" id="gak:X907_0568"/>
<reference evidence="1 2" key="1">
    <citation type="submission" date="2016-12" db="EMBL/GenBank/DDBJ databases">
        <title>The genome of dimorphic prosthecate Glycocaulis alkaliphilus 6b-8t, isolated from crude oil dictates its adaptability in petroleum environments.</title>
        <authorList>
            <person name="Wu X.-L."/>
            <person name="Geng S."/>
        </authorList>
    </citation>
    <scope>NUCLEOTIDE SEQUENCE [LARGE SCALE GENOMIC DNA]</scope>
    <source>
        <strain evidence="1 2">6B-8</strain>
    </source>
</reference>
<dbReference type="AlphaFoldDB" id="A0A3T0E6S3"/>
<dbReference type="Proteomes" id="UP000286954">
    <property type="component" value="Chromosome"/>
</dbReference>